<reference evidence="1 2" key="1">
    <citation type="journal article" date="2016" name="Int. J. Syst. Evol. Microbiol.">
        <title>Descriptions of Anaerotaenia torta gen. nov., sp. nov. and Anaerocolumna cellulosilytica gen. nov., sp. nov. isolated from a methanogenic reactor of cattle waste.</title>
        <authorList>
            <person name="Uek A."/>
            <person name="Ohtaki Y."/>
            <person name="Kaku N."/>
            <person name="Ueki K."/>
        </authorList>
    </citation>
    <scope>NUCLEOTIDE SEQUENCE [LARGE SCALE GENOMIC DNA]</scope>
    <source>
        <strain evidence="1 2">SN021</strain>
    </source>
</reference>
<dbReference type="SMART" id="SM00635">
    <property type="entry name" value="BID_2"/>
    <property type="match status" value="2"/>
</dbReference>
<evidence type="ECO:0000313" key="1">
    <source>
        <dbReference type="EMBL" id="BCJ93341.1"/>
    </source>
</evidence>
<dbReference type="Proteomes" id="UP000515561">
    <property type="component" value="Chromosome"/>
</dbReference>
<dbReference type="SUPFAM" id="SSF49373">
    <property type="entry name" value="Invasin/intimin cell-adhesion fragments"/>
    <property type="match status" value="2"/>
</dbReference>
<dbReference type="Gene3D" id="2.60.40.1080">
    <property type="match status" value="2"/>
</dbReference>
<proteinExistence type="predicted"/>
<dbReference type="EMBL" id="AP023367">
    <property type="protein sequence ID" value="BCJ93341.1"/>
    <property type="molecule type" value="Genomic_DNA"/>
</dbReference>
<accession>A0A6S6R2D0</accession>
<protein>
    <submittedName>
        <fullName evidence="1">Uncharacterized protein</fullName>
    </submittedName>
</protein>
<dbReference type="Pfam" id="PF02368">
    <property type="entry name" value="Big_2"/>
    <property type="match status" value="2"/>
</dbReference>
<dbReference type="Gene3D" id="3.30.1910.20">
    <property type="entry name" value="asparaginyl-tRNA synthetase, N-terminal domain"/>
    <property type="match status" value="1"/>
</dbReference>
<gene>
    <name evidence="1" type="ORF">acsn021_09100</name>
</gene>
<dbReference type="SUPFAM" id="SSF51126">
    <property type="entry name" value="Pectin lyase-like"/>
    <property type="match status" value="1"/>
</dbReference>
<dbReference type="InterPro" id="IPR003343">
    <property type="entry name" value="Big_2"/>
</dbReference>
<organism evidence="1 2">
    <name type="scientific">Anaerocolumna cellulosilytica</name>
    <dbReference type="NCBI Taxonomy" id="433286"/>
    <lineage>
        <taxon>Bacteria</taxon>
        <taxon>Bacillati</taxon>
        <taxon>Bacillota</taxon>
        <taxon>Clostridia</taxon>
        <taxon>Lachnospirales</taxon>
        <taxon>Lachnospiraceae</taxon>
        <taxon>Anaerocolumna</taxon>
    </lineage>
</organism>
<sequence>MKSLKRLSFVILVVVLSLLNFSSKTVLAEGSNPVSKFLKVNNTTLEFKEIVYIDGTNGNDTTGDGSKNKPFKTVVKGFDYLDANCREDGAIIIKDGTYDVSNIFKGNSNNLNARYNKMKISLLAETMGKVSFTNVKEWMVIENNYSYRIKVSLYGIIFKSTNAYYHLAGDNWMNEFYNCVIAGGYGGVHGVVSDANIKVENCLFLGSPSSKYYIADSITGSALNSASTSNSIDPYRGTKTNCLYNVTVDSNYNITSSGWKNAGIGQNPDGTTANIGVYGGQFAWGSKVEEISNVRKLKVVLEVKEQLQLSVDEDLDENLEMIWTSSNDTVATVDANGVVTALAPGNTMITVTSGDGTYTDYINVLVVDDAKDYRLAVDLKVGKTCRLTVDDLTDTVKVNWSSLDLTVATVSSKGKVTAVSEGLTVVIATDEEGNEIGQIYIRVRE</sequence>
<dbReference type="RefSeq" id="WP_184090370.1">
    <property type="nucleotide sequence ID" value="NZ_AP023367.1"/>
</dbReference>
<keyword evidence="2" id="KW-1185">Reference proteome</keyword>
<name>A0A6S6R2D0_9FIRM</name>
<evidence type="ECO:0000313" key="2">
    <source>
        <dbReference type="Proteomes" id="UP000515561"/>
    </source>
</evidence>
<dbReference type="AlphaFoldDB" id="A0A6S6R2D0"/>
<dbReference type="InterPro" id="IPR011050">
    <property type="entry name" value="Pectin_lyase_fold/virulence"/>
</dbReference>
<dbReference type="KEGG" id="acel:acsn021_09100"/>
<dbReference type="InterPro" id="IPR008964">
    <property type="entry name" value="Invasin/intimin_cell_adhesion"/>
</dbReference>